<dbReference type="EMBL" id="JARJCN010000027">
    <property type="protein sequence ID" value="KAJ7087955.1"/>
    <property type="molecule type" value="Genomic_DNA"/>
</dbReference>
<comment type="caution">
    <text evidence="1">The sequence shown here is derived from an EMBL/GenBank/DDBJ whole genome shotgun (WGS) entry which is preliminary data.</text>
</comment>
<protein>
    <submittedName>
        <fullName evidence="1">Uncharacterized protein</fullName>
    </submittedName>
</protein>
<dbReference type="Proteomes" id="UP001222325">
    <property type="component" value="Unassembled WGS sequence"/>
</dbReference>
<sequence length="208" mass="23736">MFRKWMDNVPKHWDVDDQKAYPWQPYLTNATYPIERLMGTYVFVSLFNEDQPNMYMLGAQNPGFLKLGTRQGAPEELQNVYGYFQVANDTKRGAFIGLMPQHEAMNPPRTNLRKFDLVTAYENRIPLKGHGLDVLDVVDDNGNNYIAIMLEYFAEGSNCISYMGKKQLRDEDRIGLTEVESLRLGIGISFDELERARGVIPSTIPASS</sequence>
<organism evidence="1 2">
    <name type="scientific">Mycena belliarum</name>
    <dbReference type="NCBI Taxonomy" id="1033014"/>
    <lineage>
        <taxon>Eukaryota</taxon>
        <taxon>Fungi</taxon>
        <taxon>Dikarya</taxon>
        <taxon>Basidiomycota</taxon>
        <taxon>Agaricomycotina</taxon>
        <taxon>Agaricomycetes</taxon>
        <taxon>Agaricomycetidae</taxon>
        <taxon>Agaricales</taxon>
        <taxon>Marasmiineae</taxon>
        <taxon>Mycenaceae</taxon>
        <taxon>Mycena</taxon>
    </lineage>
</organism>
<accession>A0AAD6XUA5</accession>
<gene>
    <name evidence="1" type="ORF">B0H15DRAFT_841884</name>
</gene>
<evidence type="ECO:0000313" key="1">
    <source>
        <dbReference type="EMBL" id="KAJ7087955.1"/>
    </source>
</evidence>
<keyword evidence="2" id="KW-1185">Reference proteome</keyword>
<reference evidence="1" key="1">
    <citation type="submission" date="2023-03" db="EMBL/GenBank/DDBJ databases">
        <title>Massive genome expansion in bonnet fungi (Mycena s.s.) driven by repeated elements and novel gene families across ecological guilds.</title>
        <authorList>
            <consortium name="Lawrence Berkeley National Laboratory"/>
            <person name="Harder C.B."/>
            <person name="Miyauchi S."/>
            <person name="Viragh M."/>
            <person name="Kuo A."/>
            <person name="Thoen E."/>
            <person name="Andreopoulos B."/>
            <person name="Lu D."/>
            <person name="Skrede I."/>
            <person name="Drula E."/>
            <person name="Henrissat B."/>
            <person name="Morin E."/>
            <person name="Kohler A."/>
            <person name="Barry K."/>
            <person name="LaButti K."/>
            <person name="Morin E."/>
            <person name="Salamov A."/>
            <person name="Lipzen A."/>
            <person name="Mereny Z."/>
            <person name="Hegedus B."/>
            <person name="Baldrian P."/>
            <person name="Stursova M."/>
            <person name="Weitz H."/>
            <person name="Taylor A."/>
            <person name="Grigoriev I.V."/>
            <person name="Nagy L.G."/>
            <person name="Martin F."/>
            <person name="Kauserud H."/>
        </authorList>
    </citation>
    <scope>NUCLEOTIDE SEQUENCE</scope>
    <source>
        <strain evidence="1">CBHHK173m</strain>
    </source>
</reference>
<proteinExistence type="predicted"/>
<dbReference type="AlphaFoldDB" id="A0AAD6XUA5"/>
<evidence type="ECO:0000313" key="2">
    <source>
        <dbReference type="Proteomes" id="UP001222325"/>
    </source>
</evidence>
<name>A0AAD6XUA5_9AGAR</name>